<dbReference type="Pfam" id="PF02350">
    <property type="entry name" value="Epimerase_2"/>
    <property type="match status" value="1"/>
</dbReference>
<dbReference type="SUPFAM" id="SSF53756">
    <property type="entry name" value="UDP-Glycosyltransferase/glycogen phosphorylase"/>
    <property type="match status" value="1"/>
</dbReference>
<evidence type="ECO:0000313" key="7">
    <source>
        <dbReference type="EMBL" id="OSQ40493.1"/>
    </source>
</evidence>
<dbReference type="InterPro" id="IPR003331">
    <property type="entry name" value="UDP_GlcNAc_Epimerase_2_dom"/>
</dbReference>
<evidence type="ECO:0000256" key="3">
    <source>
        <dbReference type="ARBA" id="ARBA00038209"/>
    </source>
</evidence>
<evidence type="ECO:0000313" key="8">
    <source>
        <dbReference type="Proteomes" id="UP000193391"/>
    </source>
</evidence>
<dbReference type="OrthoDB" id="9803238at2"/>
<comment type="similarity">
    <text evidence="3 5">Belongs to the UDP-N-acetylglucosamine 2-epimerase family.</text>
</comment>
<dbReference type="PANTHER" id="PTHR43174:SF2">
    <property type="entry name" value="UDP-N-ACETYLGLUCOSAMINE 2-EPIMERASE"/>
    <property type="match status" value="1"/>
</dbReference>
<dbReference type="EMBL" id="JFKA01000001">
    <property type="protein sequence ID" value="OSQ40493.1"/>
    <property type="molecule type" value="Genomic_DNA"/>
</dbReference>
<accession>A0A1Y2L4T3</accession>
<name>A0A1Y2L4T3_9PROT</name>
<keyword evidence="1 5" id="KW-0413">Isomerase</keyword>
<evidence type="ECO:0000256" key="1">
    <source>
        <dbReference type="ARBA" id="ARBA00023235"/>
    </source>
</evidence>
<dbReference type="STRING" id="1293891.TMES_01535"/>
<dbReference type="CDD" id="cd03786">
    <property type="entry name" value="GTB_UDP-GlcNAc_2-Epimerase"/>
    <property type="match status" value="1"/>
</dbReference>
<evidence type="ECO:0000256" key="2">
    <source>
        <dbReference type="ARBA" id="ARBA00036080"/>
    </source>
</evidence>
<dbReference type="EC" id="5.1.3.14" evidence="4"/>
<dbReference type="Gene3D" id="3.40.50.2000">
    <property type="entry name" value="Glycogen Phosphorylase B"/>
    <property type="match status" value="2"/>
</dbReference>
<dbReference type="GO" id="GO:0008761">
    <property type="term" value="F:UDP-N-acetylglucosamine 2-epimerase activity"/>
    <property type="evidence" value="ECO:0007669"/>
    <property type="project" value="UniProtKB-EC"/>
</dbReference>
<comment type="catalytic activity">
    <reaction evidence="2">
        <text>UDP-N-acetyl-alpha-D-glucosamine = UDP-N-acetyl-alpha-D-mannosamine</text>
        <dbReference type="Rhea" id="RHEA:17213"/>
        <dbReference type="ChEBI" id="CHEBI:57705"/>
        <dbReference type="ChEBI" id="CHEBI:68623"/>
        <dbReference type="EC" id="5.1.3.14"/>
    </reaction>
</comment>
<dbReference type="RefSeq" id="WP_085578764.1">
    <property type="nucleotide sequence ID" value="NZ_JFKA01000001.1"/>
</dbReference>
<sequence length="369" mass="41023">MKVLTIIGTRPEAIKLAPVILELNKNPNIENITCLTGQHTDLASNILKNFNISNYLNIEARASSFRISQLLSNIIMGLEPILNEQRPDIVLVHGDTTSSLAGCLAGFYNKIDVAHVEAGLRTGNISSPWPEEGNRKLISSVSKYHFAPTEKSRLNLINENVSDESILVTGNTVIDALFLATKITDDESVFSYSGPKIRKNKKNILVTSHRRENFGDGIKNICLALNEITEMKKDVDIFYALHSNPLAADLAKEILNKNNQIKILSPQDYFDFIYLMKNVDIILTDSGGIQEEAPSLNKPVLVMRQFTERPEAVDAGCIEIVGTNKQRIVEKTTELLENSASYQKMTYGSNPYGDGHAAKRIVSFLMSRK</sequence>
<dbReference type="Proteomes" id="UP000193391">
    <property type="component" value="Unassembled WGS sequence"/>
</dbReference>
<dbReference type="NCBIfam" id="TIGR00236">
    <property type="entry name" value="wecB"/>
    <property type="match status" value="1"/>
</dbReference>
<reference evidence="7 8" key="1">
    <citation type="submission" date="2014-03" db="EMBL/GenBank/DDBJ databases">
        <title>The draft genome sequence of Thalassospira mesophila JCM 18969.</title>
        <authorList>
            <person name="Lai Q."/>
            <person name="Shao Z."/>
        </authorList>
    </citation>
    <scope>NUCLEOTIDE SEQUENCE [LARGE SCALE GENOMIC DNA]</scope>
    <source>
        <strain evidence="7 8">JCM 18969</strain>
    </source>
</reference>
<evidence type="ECO:0000259" key="6">
    <source>
        <dbReference type="Pfam" id="PF02350"/>
    </source>
</evidence>
<comment type="caution">
    <text evidence="7">The sequence shown here is derived from an EMBL/GenBank/DDBJ whole genome shotgun (WGS) entry which is preliminary data.</text>
</comment>
<organism evidence="7 8">
    <name type="scientific">Thalassospira mesophila</name>
    <dbReference type="NCBI Taxonomy" id="1293891"/>
    <lineage>
        <taxon>Bacteria</taxon>
        <taxon>Pseudomonadati</taxon>
        <taxon>Pseudomonadota</taxon>
        <taxon>Alphaproteobacteria</taxon>
        <taxon>Rhodospirillales</taxon>
        <taxon>Thalassospiraceae</taxon>
        <taxon>Thalassospira</taxon>
    </lineage>
</organism>
<keyword evidence="8" id="KW-1185">Reference proteome</keyword>
<feature type="domain" description="UDP-N-acetylglucosamine 2-epimerase" evidence="6">
    <location>
        <begin position="22"/>
        <end position="365"/>
    </location>
</feature>
<dbReference type="AlphaFoldDB" id="A0A1Y2L4T3"/>
<evidence type="ECO:0000256" key="4">
    <source>
        <dbReference type="ARBA" id="ARBA00038858"/>
    </source>
</evidence>
<proteinExistence type="inferred from homology"/>
<dbReference type="PANTHER" id="PTHR43174">
    <property type="entry name" value="UDP-N-ACETYLGLUCOSAMINE 2-EPIMERASE"/>
    <property type="match status" value="1"/>
</dbReference>
<gene>
    <name evidence="7" type="ORF">TMES_01535</name>
</gene>
<dbReference type="InterPro" id="IPR029767">
    <property type="entry name" value="WecB-like"/>
</dbReference>
<protein>
    <recommendedName>
        <fullName evidence="4">UDP-N-acetylglucosamine 2-epimerase (non-hydrolyzing)</fullName>
        <ecNumber evidence="4">5.1.3.14</ecNumber>
    </recommendedName>
</protein>
<evidence type="ECO:0000256" key="5">
    <source>
        <dbReference type="RuleBase" id="RU003513"/>
    </source>
</evidence>